<accession>A0A8S1IW70</accession>
<dbReference type="AlphaFoldDB" id="A0A8S1IW70"/>
<evidence type="ECO:0000313" key="1">
    <source>
        <dbReference type="EMBL" id="CAD7699207.1"/>
    </source>
</evidence>
<organism evidence="1 2">
    <name type="scientific">Ostreobium quekettii</name>
    <dbReference type="NCBI Taxonomy" id="121088"/>
    <lineage>
        <taxon>Eukaryota</taxon>
        <taxon>Viridiplantae</taxon>
        <taxon>Chlorophyta</taxon>
        <taxon>core chlorophytes</taxon>
        <taxon>Ulvophyceae</taxon>
        <taxon>TCBD clade</taxon>
        <taxon>Bryopsidales</taxon>
        <taxon>Ostreobineae</taxon>
        <taxon>Ostreobiaceae</taxon>
        <taxon>Ostreobium</taxon>
    </lineage>
</organism>
<protein>
    <submittedName>
        <fullName evidence="1">Uncharacterized protein</fullName>
    </submittedName>
</protein>
<reference evidence="1" key="1">
    <citation type="submission" date="2020-12" db="EMBL/GenBank/DDBJ databases">
        <authorList>
            <person name="Iha C."/>
        </authorList>
    </citation>
    <scope>NUCLEOTIDE SEQUENCE</scope>
</reference>
<evidence type="ECO:0000313" key="2">
    <source>
        <dbReference type="Proteomes" id="UP000708148"/>
    </source>
</evidence>
<name>A0A8S1IW70_9CHLO</name>
<dbReference type="Proteomes" id="UP000708148">
    <property type="component" value="Unassembled WGS sequence"/>
</dbReference>
<dbReference type="EMBL" id="CAJHUC010000972">
    <property type="protein sequence ID" value="CAD7699207.1"/>
    <property type="molecule type" value="Genomic_DNA"/>
</dbReference>
<keyword evidence="2" id="KW-1185">Reference proteome</keyword>
<comment type="caution">
    <text evidence="1">The sequence shown here is derived from an EMBL/GenBank/DDBJ whole genome shotgun (WGS) entry which is preliminary data.</text>
</comment>
<proteinExistence type="predicted"/>
<gene>
    <name evidence="1" type="ORF">OSTQU699_LOCUS4566</name>
</gene>
<sequence>MFSRGGIYGDHVPQTPKDEVKAELHEEPGGGMDRAMSEEVKAKARELGLDLNDPKVQQCLMQLKKRSEGLSAAEGAKPKGFHYFEVMLNRDRWFTVPWFMYMGLSIHCLYRLFKMCMVIPNVGRMAEGDPDDVFQSLE</sequence>